<proteinExistence type="predicted"/>
<evidence type="ECO:0000313" key="2">
    <source>
        <dbReference type="Proteomes" id="UP000251960"/>
    </source>
</evidence>
<evidence type="ECO:0000313" key="1">
    <source>
        <dbReference type="EMBL" id="PWZ13350.1"/>
    </source>
</evidence>
<organism evidence="1 2">
    <name type="scientific">Zea mays</name>
    <name type="common">Maize</name>
    <dbReference type="NCBI Taxonomy" id="4577"/>
    <lineage>
        <taxon>Eukaryota</taxon>
        <taxon>Viridiplantae</taxon>
        <taxon>Streptophyta</taxon>
        <taxon>Embryophyta</taxon>
        <taxon>Tracheophyta</taxon>
        <taxon>Spermatophyta</taxon>
        <taxon>Magnoliopsida</taxon>
        <taxon>Liliopsida</taxon>
        <taxon>Poales</taxon>
        <taxon>Poaceae</taxon>
        <taxon>PACMAD clade</taxon>
        <taxon>Panicoideae</taxon>
        <taxon>Andropogonodae</taxon>
        <taxon>Andropogoneae</taxon>
        <taxon>Tripsacinae</taxon>
        <taxon>Zea</taxon>
    </lineage>
</organism>
<gene>
    <name evidence="1" type="ORF">Zm00014a_029494</name>
</gene>
<comment type="caution">
    <text evidence="1">The sequence shown here is derived from an EMBL/GenBank/DDBJ whole genome shotgun (WGS) entry which is preliminary data.</text>
</comment>
<sequence length="133" mass="14884">MRLLSLNKVGKERIKEPHNLICLRSSVLTFGRSSCCCGSPQPSSCRMRRVRQWTSTSPGSAWPRTESSLPRIMPLSRSTLATWMRMACTMSLHHVCSLWVCPCLGDSPGCDAYMQLSTAIPCLLSSHCWHLTQ</sequence>
<name>A0A3L6DXG6_MAIZE</name>
<accession>A0A3L6DXG6</accession>
<dbReference type="AlphaFoldDB" id="A0A3L6DXG6"/>
<protein>
    <submittedName>
        <fullName evidence="1">Uncharacterized protein</fullName>
    </submittedName>
</protein>
<reference evidence="1 2" key="1">
    <citation type="journal article" date="2018" name="Nat. Genet.">
        <title>Extensive intraspecific gene order and gene structural variations between Mo17 and other maize genomes.</title>
        <authorList>
            <person name="Sun S."/>
            <person name="Zhou Y."/>
            <person name="Chen J."/>
            <person name="Shi J."/>
            <person name="Zhao H."/>
            <person name="Zhao H."/>
            <person name="Song W."/>
            <person name="Zhang M."/>
            <person name="Cui Y."/>
            <person name="Dong X."/>
            <person name="Liu H."/>
            <person name="Ma X."/>
            <person name="Jiao Y."/>
            <person name="Wang B."/>
            <person name="Wei X."/>
            <person name="Stein J.C."/>
            <person name="Glaubitz J.C."/>
            <person name="Lu F."/>
            <person name="Yu G."/>
            <person name="Liang C."/>
            <person name="Fengler K."/>
            <person name="Li B."/>
            <person name="Rafalski A."/>
            <person name="Schnable P.S."/>
            <person name="Ware D.H."/>
            <person name="Buckler E.S."/>
            <person name="Lai J."/>
        </authorList>
    </citation>
    <scope>NUCLEOTIDE SEQUENCE [LARGE SCALE GENOMIC DNA]</scope>
    <source>
        <strain evidence="2">cv. Missouri 17</strain>
        <tissue evidence="1">Seedling</tissue>
    </source>
</reference>
<dbReference type="Proteomes" id="UP000251960">
    <property type="component" value="Chromosome 7"/>
</dbReference>
<dbReference type="EMBL" id="NCVQ01000008">
    <property type="protein sequence ID" value="PWZ13350.1"/>
    <property type="molecule type" value="Genomic_DNA"/>
</dbReference>